<proteinExistence type="predicted"/>
<sequence length="305" mass="32176">MNKTAANIPRPPRVLGALALELAPGSSAARDAVPQADGGSLAALVAADLATFAPDATGLDLTLVAAHFDPVELLRPGWPLHQELWQLAAKAPRAPGGGARVLAFGSHAGQLPGALSPAPEYSGGPLRLLPFVLDGDAAAIARVSARCEADLMEEGMAGAGTALAAQEAFGMQVEHARYLTLHDLCALTAMQYEHAGLAPLWPLLETSLLSPAREAWLDAPPEPLLRYADGEVRMALFTHADWLARHAPDAADADEAARARLERLYAHFEARQRQLASLLRAHGLAVEFIHCRGDARAELEAPPAP</sequence>
<name>A0ABQ2EQN4_9GAMM</name>
<organism evidence="1 2">
    <name type="scientific">Luteimonas terricola</name>
    <dbReference type="NCBI Taxonomy" id="645597"/>
    <lineage>
        <taxon>Bacteria</taxon>
        <taxon>Pseudomonadati</taxon>
        <taxon>Pseudomonadota</taxon>
        <taxon>Gammaproteobacteria</taxon>
        <taxon>Lysobacterales</taxon>
        <taxon>Lysobacteraceae</taxon>
        <taxon>Luteimonas</taxon>
    </lineage>
</organism>
<gene>
    <name evidence="1" type="ORF">GCM10011394_26860</name>
</gene>
<dbReference type="RefSeq" id="WP_132987237.1">
    <property type="nucleotide sequence ID" value="NZ_BMME01000002.1"/>
</dbReference>
<evidence type="ECO:0000313" key="2">
    <source>
        <dbReference type="Proteomes" id="UP000599009"/>
    </source>
</evidence>
<reference evidence="2" key="1">
    <citation type="journal article" date="2019" name="Int. J. Syst. Evol. Microbiol.">
        <title>The Global Catalogue of Microorganisms (GCM) 10K type strain sequencing project: providing services to taxonomists for standard genome sequencing and annotation.</title>
        <authorList>
            <consortium name="The Broad Institute Genomics Platform"/>
            <consortium name="The Broad Institute Genome Sequencing Center for Infectious Disease"/>
            <person name="Wu L."/>
            <person name="Ma J."/>
        </authorList>
    </citation>
    <scope>NUCLEOTIDE SEQUENCE [LARGE SCALE GENOMIC DNA]</scope>
    <source>
        <strain evidence="2">CGMCC 1.8985</strain>
    </source>
</reference>
<accession>A0ABQ2EQN4</accession>
<comment type="caution">
    <text evidence="1">The sequence shown here is derived from an EMBL/GenBank/DDBJ whole genome shotgun (WGS) entry which is preliminary data.</text>
</comment>
<dbReference type="Proteomes" id="UP000599009">
    <property type="component" value="Unassembled WGS sequence"/>
</dbReference>
<protein>
    <submittedName>
        <fullName evidence="1">Uncharacterized protein</fullName>
    </submittedName>
</protein>
<dbReference type="EMBL" id="BMME01000002">
    <property type="protein sequence ID" value="GGK16252.1"/>
    <property type="molecule type" value="Genomic_DNA"/>
</dbReference>
<evidence type="ECO:0000313" key="1">
    <source>
        <dbReference type="EMBL" id="GGK16252.1"/>
    </source>
</evidence>
<keyword evidence="2" id="KW-1185">Reference proteome</keyword>